<keyword evidence="2 8" id="KW-0378">Hydrolase</keyword>
<dbReference type="Pfam" id="PF00271">
    <property type="entry name" value="Helicase_C"/>
    <property type="match status" value="1"/>
</dbReference>
<dbReference type="PANTHER" id="PTHR43519:SF1">
    <property type="entry name" value="ATP-DEPENDENT RNA HELICASE HRPB"/>
    <property type="match status" value="1"/>
</dbReference>
<dbReference type="InterPro" id="IPR010225">
    <property type="entry name" value="HrpB"/>
</dbReference>
<dbReference type="AlphaFoldDB" id="A0A7X5YMN9"/>
<comment type="caution">
    <text evidence="8">The sequence shown here is derived from an EMBL/GenBank/DDBJ whole genome shotgun (WGS) entry which is preliminary data.</text>
</comment>
<evidence type="ECO:0000313" key="9">
    <source>
        <dbReference type="Proteomes" id="UP000587415"/>
    </source>
</evidence>
<protein>
    <submittedName>
        <fullName evidence="8">ATP-dependent helicase HrpB</fullName>
        <ecNumber evidence="8">3.6.4.13</ecNumber>
    </submittedName>
</protein>
<dbReference type="InterPro" id="IPR011545">
    <property type="entry name" value="DEAD/DEAH_box_helicase_dom"/>
</dbReference>
<dbReference type="NCBIfam" id="TIGR01970">
    <property type="entry name" value="DEAH_box_HrpB"/>
    <property type="match status" value="1"/>
</dbReference>
<feature type="compositionally biased region" description="Basic and acidic residues" evidence="5">
    <location>
        <begin position="784"/>
        <end position="800"/>
    </location>
</feature>
<evidence type="ECO:0000256" key="3">
    <source>
        <dbReference type="ARBA" id="ARBA00022806"/>
    </source>
</evidence>
<dbReference type="EC" id="3.6.4.13" evidence="8"/>
<dbReference type="GO" id="GO:0003724">
    <property type="term" value="F:RNA helicase activity"/>
    <property type="evidence" value="ECO:0007669"/>
    <property type="project" value="UniProtKB-EC"/>
</dbReference>
<dbReference type="InterPro" id="IPR007502">
    <property type="entry name" value="Helicase-assoc_dom"/>
</dbReference>
<evidence type="ECO:0000313" key="8">
    <source>
        <dbReference type="EMBL" id="NJC42452.1"/>
    </source>
</evidence>
<dbReference type="PROSITE" id="PS51194">
    <property type="entry name" value="HELICASE_CTER"/>
    <property type="match status" value="1"/>
</dbReference>
<dbReference type="CDD" id="cd17990">
    <property type="entry name" value="DEXHc_HrpB"/>
    <property type="match status" value="1"/>
</dbReference>
<dbReference type="RefSeq" id="WP_168048671.1">
    <property type="nucleotide sequence ID" value="NZ_JAATJM010000002.1"/>
</dbReference>
<evidence type="ECO:0000256" key="5">
    <source>
        <dbReference type="SAM" id="MobiDB-lite"/>
    </source>
</evidence>
<dbReference type="PIRSF" id="PIRSF005496">
    <property type="entry name" value="ATP_hel_hrpB"/>
    <property type="match status" value="1"/>
</dbReference>
<dbReference type="InterPro" id="IPR014001">
    <property type="entry name" value="Helicase_ATP-bd"/>
</dbReference>
<organism evidence="8 9">
    <name type="scientific">Brevundimonas alba</name>
    <dbReference type="NCBI Taxonomy" id="74314"/>
    <lineage>
        <taxon>Bacteria</taxon>
        <taxon>Pseudomonadati</taxon>
        <taxon>Pseudomonadota</taxon>
        <taxon>Alphaproteobacteria</taxon>
        <taxon>Caulobacterales</taxon>
        <taxon>Caulobacteraceae</taxon>
        <taxon>Brevundimonas</taxon>
    </lineage>
</organism>
<name>A0A7X5YMN9_9CAUL</name>
<keyword evidence="1" id="KW-0547">Nucleotide-binding</keyword>
<dbReference type="EMBL" id="JAATJM010000002">
    <property type="protein sequence ID" value="NJC42452.1"/>
    <property type="molecule type" value="Genomic_DNA"/>
</dbReference>
<dbReference type="InterPro" id="IPR027417">
    <property type="entry name" value="P-loop_NTPase"/>
</dbReference>
<dbReference type="SMART" id="SM00487">
    <property type="entry name" value="DEXDc"/>
    <property type="match status" value="1"/>
</dbReference>
<dbReference type="SUPFAM" id="SSF52540">
    <property type="entry name" value="P-loop containing nucleoside triphosphate hydrolases"/>
    <property type="match status" value="1"/>
</dbReference>
<evidence type="ECO:0000256" key="2">
    <source>
        <dbReference type="ARBA" id="ARBA00022801"/>
    </source>
</evidence>
<keyword evidence="4" id="KW-0067">ATP-binding</keyword>
<dbReference type="GO" id="GO:0003676">
    <property type="term" value="F:nucleic acid binding"/>
    <property type="evidence" value="ECO:0007669"/>
    <property type="project" value="InterPro"/>
</dbReference>
<dbReference type="Pfam" id="PF00270">
    <property type="entry name" value="DEAD"/>
    <property type="match status" value="1"/>
</dbReference>
<proteinExistence type="predicted"/>
<feature type="region of interest" description="Disordered" evidence="5">
    <location>
        <begin position="784"/>
        <end position="807"/>
    </location>
</feature>
<feature type="domain" description="Helicase C-terminal" evidence="7">
    <location>
        <begin position="202"/>
        <end position="368"/>
    </location>
</feature>
<dbReference type="GO" id="GO:0005524">
    <property type="term" value="F:ATP binding"/>
    <property type="evidence" value="ECO:0007669"/>
    <property type="project" value="UniProtKB-KW"/>
</dbReference>
<sequence>MLPIHAVLEPLKAALAATNAVVLAAPPGAGKTTVVPLALLDQPWLGGGKILVLEPRRLAARAAAERMAATLGERTGDTVGYRTRLQSRIGPATRIEVITEGVFTRMILDDPALEDVGAVLFDEFHERSLDADLGLALARESQGLLRDDLRLLVMSATLDIAGVSGLLHDAPVIEAEGRMFPVETRYLGRNAAERFEDAMARAIVQALGEETGSILAFLPGQGEIHRTVERLVDRLRDPAVDVVPLYGALDKAVQDRAIEPAAPGRRKVVLATSVAETSLTIEGVRVVIDGGLSRVPRFEPSSGLTRLATVRVSRSSAEQRRGRAGRTQPGVCYRLWDEEATRGLVPHQRPEILEADLTAFALDLARWGARTTEGLALLDQPPAGAFAEARKVLRRLDALDDAGGLTDHGARLTRIPLPPRLAHMVAIAGDAGDPALGARIAAVLSEPGLGGNDPDLRERLTALDRDRSPRARDALKLAERWARAAGGGQGGEADPGVLLAEAFPERVAKARGKPGEMLLASGRGAFLDPTEPLAREPWLAVAELGGGDARDRIRLAAPVDPTALENRLETEDRLVREPSGRMVLKRLRRIGAIVVDEKIAGAPDRSQITAALKAEVERDGLKALRWGERATSLRARLAFLRTLDDGWPDVSEEGLAAERELWLWPLLDSVQSLEAIPDAALEQGLRALIPWDRQRALDDLAPARLETPLGSAAIDYAAEGGPRVDIRVQELFGVTSHPTVGGGRAPLTLALLSPARRPVQVTKDLPGFWAGSWVAVRAEMRGRYPRHPWPEDPTRAEPTTRAKPRGT</sequence>
<dbReference type="InterPro" id="IPR001650">
    <property type="entry name" value="Helicase_C-like"/>
</dbReference>
<evidence type="ECO:0000256" key="4">
    <source>
        <dbReference type="ARBA" id="ARBA00022840"/>
    </source>
</evidence>
<dbReference type="PROSITE" id="PS51192">
    <property type="entry name" value="HELICASE_ATP_BIND_1"/>
    <property type="match status" value="1"/>
</dbReference>
<dbReference type="PANTHER" id="PTHR43519">
    <property type="entry name" value="ATP-DEPENDENT RNA HELICASE HRPB"/>
    <property type="match status" value="1"/>
</dbReference>
<dbReference type="Proteomes" id="UP000587415">
    <property type="component" value="Unassembled WGS sequence"/>
</dbReference>
<evidence type="ECO:0000256" key="1">
    <source>
        <dbReference type="ARBA" id="ARBA00022741"/>
    </source>
</evidence>
<keyword evidence="3 8" id="KW-0347">Helicase</keyword>
<accession>A0A7X5YMN9</accession>
<dbReference type="Gene3D" id="1.20.120.1080">
    <property type="match status" value="1"/>
</dbReference>
<dbReference type="Gene3D" id="3.40.50.300">
    <property type="entry name" value="P-loop containing nucleotide triphosphate hydrolases"/>
    <property type="match status" value="2"/>
</dbReference>
<dbReference type="Pfam" id="PF08482">
    <property type="entry name" value="HrpB_C"/>
    <property type="match status" value="1"/>
</dbReference>
<dbReference type="GO" id="GO:0016787">
    <property type="term" value="F:hydrolase activity"/>
    <property type="evidence" value="ECO:0007669"/>
    <property type="project" value="UniProtKB-KW"/>
</dbReference>
<evidence type="ECO:0000259" key="7">
    <source>
        <dbReference type="PROSITE" id="PS51194"/>
    </source>
</evidence>
<gene>
    <name evidence="8" type="ORF">GGQ87_002747</name>
</gene>
<dbReference type="SMART" id="SM00490">
    <property type="entry name" value="HELICc"/>
    <property type="match status" value="1"/>
</dbReference>
<keyword evidence="9" id="KW-1185">Reference proteome</keyword>
<dbReference type="FunFam" id="3.40.50.300:FF:002125">
    <property type="entry name" value="ATP-dependent helicase HrpB"/>
    <property type="match status" value="1"/>
</dbReference>
<dbReference type="SMART" id="SM00847">
    <property type="entry name" value="HA2"/>
    <property type="match status" value="1"/>
</dbReference>
<evidence type="ECO:0000259" key="6">
    <source>
        <dbReference type="PROSITE" id="PS51192"/>
    </source>
</evidence>
<reference evidence="8 9" key="1">
    <citation type="submission" date="2020-03" db="EMBL/GenBank/DDBJ databases">
        <title>Genomic Encyclopedia of Type Strains, Phase IV (KMG-IV): sequencing the most valuable type-strain genomes for metagenomic binning, comparative biology and taxonomic classification.</title>
        <authorList>
            <person name="Goeker M."/>
        </authorList>
    </citation>
    <scope>NUCLEOTIDE SEQUENCE [LARGE SCALE GENOMIC DNA]</scope>
    <source>
        <strain evidence="8 9">DSM 4736</strain>
    </source>
</reference>
<dbReference type="InterPro" id="IPR013689">
    <property type="entry name" value="RNA_helicase_ATP-dep_HrpB_C"/>
</dbReference>
<feature type="domain" description="Helicase ATP-binding" evidence="6">
    <location>
        <begin position="12"/>
        <end position="176"/>
    </location>
</feature>
<dbReference type="InterPro" id="IPR049614">
    <property type="entry name" value="HrpB_DEXH"/>
</dbReference>
<dbReference type="CDD" id="cd18791">
    <property type="entry name" value="SF2_C_RHA"/>
    <property type="match status" value="1"/>
</dbReference>